<dbReference type="OrthoDB" id="408954at2759"/>
<feature type="transmembrane region" description="Helical" evidence="6">
    <location>
        <begin position="124"/>
        <end position="145"/>
    </location>
</feature>
<evidence type="ECO:0000256" key="6">
    <source>
        <dbReference type="SAM" id="Phobius"/>
    </source>
</evidence>
<dbReference type="GO" id="GO:0016491">
    <property type="term" value="F:oxidoreductase activity"/>
    <property type="evidence" value="ECO:0007669"/>
    <property type="project" value="InterPro"/>
</dbReference>
<keyword evidence="5 6" id="KW-0472">Membrane</keyword>
<accession>A0A9Q0J8E0</accession>
<dbReference type="GO" id="GO:0005506">
    <property type="term" value="F:iron ion binding"/>
    <property type="evidence" value="ECO:0007669"/>
    <property type="project" value="InterPro"/>
</dbReference>
<dbReference type="AlphaFoldDB" id="A0A9Q0J8E0"/>
<evidence type="ECO:0000256" key="2">
    <source>
        <dbReference type="ARBA" id="ARBA00009324"/>
    </source>
</evidence>
<keyword evidence="4 6" id="KW-1133">Transmembrane helix</keyword>
<comment type="similarity">
    <text evidence="2">Belongs to the sterol desaturase family.</text>
</comment>
<gene>
    <name evidence="8" type="ORF">Tsubulata_046979</name>
</gene>
<keyword evidence="3 6" id="KW-0812">Transmembrane</keyword>
<sequence>MDDKYYLQLFLDETKLYNNLVLGHFLPPQWWSLLPHFLQSWLRNFIVASFCYLVVAFLWCFYIYYLKRNVYVSADDTPSTRTMLSHIYVAMKSMPWYSLLPTVTEHIIEKGWTRCFPRISDVGWFAYIGYLIIYVGALEIAIYWAHRMLHEIKPLYKYLHAPHHLYNKPTNISPFAGLALDPMDGILQALPHGIAPIIIPIHFRTQLIMLFIESIWTSSTHDTIHGGVWPIMGGGYHTIHHVTNNHNYGHWTIWMDWMLGTLRAPDQDTPYKRDGLISSFD</sequence>
<comment type="caution">
    <text evidence="8">The sequence shown here is derived from an EMBL/GenBank/DDBJ whole genome shotgun (WGS) entry which is preliminary data.</text>
</comment>
<evidence type="ECO:0000313" key="9">
    <source>
        <dbReference type="Proteomes" id="UP001141552"/>
    </source>
</evidence>
<proteinExistence type="inferred from homology"/>
<protein>
    <recommendedName>
        <fullName evidence="7">Fatty acid hydroxylase domain-containing protein</fullName>
    </recommendedName>
</protein>
<dbReference type="GO" id="GO:0016020">
    <property type="term" value="C:membrane"/>
    <property type="evidence" value="ECO:0007669"/>
    <property type="project" value="UniProtKB-SubCell"/>
</dbReference>
<dbReference type="EMBL" id="JAKUCV010005266">
    <property type="protein sequence ID" value="KAJ4831872.1"/>
    <property type="molecule type" value="Genomic_DNA"/>
</dbReference>
<reference evidence="8" key="1">
    <citation type="submission" date="2022-02" db="EMBL/GenBank/DDBJ databases">
        <authorList>
            <person name="Henning P.M."/>
            <person name="McCubbin A.G."/>
            <person name="Shore J.S."/>
        </authorList>
    </citation>
    <scope>NUCLEOTIDE SEQUENCE</scope>
    <source>
        <strain evidence="8">F60SS</strain>
        <tissue evidence="8">Leaves</tissue>
    </source>
</reference>
<dbReference type="Pfam" id="PF04116">
    <property type="entry name" value="FA_hydroxylase"/>
    <property type="match status" value="1"/>
</dbReference>
<dbReference type="InterPro" id="IPR006694">
    <property type="entry name" value="Fatty_acid_hydroxylase"/>
</dbReference>
<name>A0A9Q0J8E0_9ROSI</name>
<comment type="subcellular location">
    <subcellularLocation>
        <location evidence="1">Membrane</location>
    </subcellularLocation>
</comment>
<feature type="transmembrane region" description="Helical" evidence="6">
    <location>
        <begin position="45"/>
        <end position="65"/>
    </location>
</feature>
<feature type="domain" description="Fatty acid hydroxylase" evidence="7">
    <location>
        <begin position="132"/>
        <end position="261"/>
    </location>
</feature>
<reference evidence="8" key="2">
    <citation type="journal article" date="2023" name="Plants (Basel)">
        <title>Annotation of the Turnera subulata (Passifloraceae) Draft Genome Reveals the S-Locus Evolved after the Divergence of Turneroideae from Passifloroideae in a Stepwise Manner.</title>
        <authorList>
            <person name="Henning P.M."/>
            <person name="Roalson E.H."/>
            <person name="Mir W."/>
            <person name="McCubbin A.G."/>
            <person name="Shore J.S."/>
        </authorList>
    </citation>
    <scope>NUCLEOTIDE SEQUENCE</scope>
    <source>
        <strain evidence="8">F60SS</strain>
    </source>
</reference>
<evidence type="ECO:0000259" key="7">
    <source>
        <dbReference type="Pfam" id="PF04116"/>
    </source>
</evidence>
<evidence type="ECO:0000256" key="1">
    <source>
        <dbReference type="ARBA" id="ARBA00004370"/>
    </source>
</evidence>
<dbReference type="InterPro" id="IPR050307">
    <property type="entry name" value="Sterol_Desaturase_Related"/>
</dbReference>
<evidence type="ECO:0000313" key="8">
    <source>
        <dbReference type="EMBL" id="KAJ4831872.1"/>
    </source>
</evidence>
<dbReference type="PANTHER" id="PTHR11863">
    <property type="entry name" value="STEROL DESATURASE"/>
    <property type="match status" value="1"/>
</dbReference>
<dbReference type="Proteomes" id="UP001141552">
    <property type="component" value="Unassembled WGS sequence"/>
</dbReference>
<evidence type="ECO:0000256" key="4">
    <source>
        <dbReference type="ARBA" id="ARBA00022989"/>
    </source>
</evidence>
<evidence type="ECO:0000256" key="5">
    <source>
        <dbReference type="ARBA" id="ARBA00023136"/>
    </source>
</evidence>
<evidence type="ECO:0000256" key="3">
    <source>
        <dbReference type="ARBA" id="ARBA00022692"/>
    </source>
</evidence>
<dbReference type="GO" id="GO:0008610">
    <property type="term" value="P:lipid biosynthetic process"/>
    <property type="evidence" value="ECO:0007669"/>
    <property type="project" value="InterPro"/>
</dbReference>
<organism evidence="8 9">
    <name type="scientific">Turnera subulata</name>
    <dbReference type="NCBI Taxonomy" id="218843"/>
    <lineage>
        <taxon>Eukaryota</taxon>
        <taxon>Viridiplantae</taxon>
        <taxon>Streptophyta</taxon>
        <taxon>Embryophyta</taxon>
        <taxon>Tracheophyta</taxon>
        <taxon>Spermatophyta</taxon>
        <taxon>Magnoliopsida</taxon>
        <taxon>eudicotyledons</taxon>
        <taxon>Gunneridae</taxon>
        <taxon>Pentapetalae</taxon>
        <taxon>rosids</taxon>
        <taxon>fabids</taxon>
        <taxon>Malpighiales</taxon>
        <taxon>Passifloraceae</taxon>
        <taxon>Turnera</taxon>
    </lineage>
</organism>
<keyword evidence="9" id="KW-1185">Reference proteome</keyword>